<dbReference type="GO" id="GO:0016491">
    <property type="term" value="F:oxidoreductase activity"/>
    <property type="evidence" value="ECO:0007669"/>
    <property type="project" value="UniProtKB-KW"/>
</dbReference>
<dbReference type="InterPro" id="IPR002347">
    <property type="entry name" value="SDR_fam"/>
</dbReference>
<dbReference type="Gene3D" id="3.40.50.720">
    <property type="entry name" value="NAD(P)-binding Rossmann-like Domain"/>
    <property type="match status" value="1"/>
</dbReference>
<name>A0A0D1Y8E7_9EURO</name>
<dbReference type="HOGENOM" id="CLU_010194_9_1_1"/>
<keyword evidence="3" id="KW-0560">Oxidoreductase</keyword>
<dbReference type="EMBL" id="KN846953">
    <property type="protein sequence ID" value="KIV79162.1"/>
    <property type="molecule type" value="Genomic_DNA"/>
</dbReference>
<dbReference type="AlphaFoldDB" id="A0A0D1Y8E7"/>
<dbReference type="GO" id="GO:0005737">
    <property type="term" value="C:cytoplasm"/>
    <property type="evidence" value="ECO:0007669"/>
    <property type="project" value="TreeGrafter"/>
</dbReference>
<reference evidence="4 5" key="1">
    <citation type="submission" date="2015-01" db="EMBL/GenBank/DDBJ databases">
        <title>The Genome Sequence of Exophiala sideris CBS121828.</title>
        <authorList>
            <consortium name="The Broad Institute Genomics Platform"/>
            <person name="Cuomo C."/>
            <person name="de Hoog S."/>
            <person name="Gorbushina A."/>
            <person name="Stielow B."/>
            <person name="Teixiera M."/>
            <person name="Abouelleil A."/>
            <person name="Chapman S.B."/>
            <person name="Priest M."/>
            <person name="Young S.K."/>
            <person name="Wortman J."/>
            <person name="Nusbaum C."/>
            <person name="Birren B."/>
        </authorList>
    </citation>
    <scope>NUCLEOTIDE SEQUENCE [LARGE SCALE GENOMIC DNA]</scope>
    <source>
        <strain evidence="4 5">CBS 121828</strain>
    </source>
</reference>
<evidence type="ECO:0000256" key="2">
    <source>
        <dbReference type="ARBA" id="ARBA00022857"/>
    </source>
</evidence>
<proteinExistence type="inferred from homology"/>
<protein>
    <submittedName>
        <fullName evidence="4">Uncharacterized protein</fullName>
    </submittedName>
</protein>
<dbReference type="OrthoDB" id="9876299at2759"/>
<evidence type="ECO:0000256" key="1">
    <source>
        <dbReference type="ARBA" id="ARBA00006484"/>
    </source>
</evidence>
<evidence type="ECO:0000313" key="5">
    <source>
        <dbReference type="Proteomes" id="UP000053599"/>
    </source>
</evidence>
<evidence type="ECO:0000256" key="3">
    <source>
        <dbReference type="ARBA" id="ARBA00023002"/>
    </source>
</evidence>
<evidence type="ECO:0000313" key="4">
    <source>
        <dbReference type="EMBL" id="KIV79162.1"/>
    </source>
</evidence>
<dbReference type="SUPFAM" id="SSF51735">
    <property type="entry name" value="NAD(P)-binding Rossmann-fold domains"/>
    <property type="match status" value="1"/>
</dbReference>
<dbReference type="PANTHER" id="PTHR43544">
    <property type="entry name" value="SHORT-CHAIN DEHYDROGENASE/REDUCTASE"/>
    <property type="match status" value="1"/>
</dbReference>
<comment type="similarity">
    <text evidence="1">Belongs to the short-chain dehydrogenases/reductases (SDR) family.</text>
</comment>
<accession>A0A0D1Y8E7</accession>
<sequence length="253" mass="27063">MSYNTTVLVTGSKSGIGKGLPTAYASRPNTLVIAAIRDGPDSAPATALTSLPVGHGSRIVVAKYDASSTTAAQELVEYLKTAHKLGSLDVVIANAGILKHFGPAKEASAETITDHFQVNTLAPILLYQATQPLLITSEHTPKFFIISSSIGSNGLQDDYNLPMIAYGMSKAAVNYAASRIHREEDRIVFIAQQPGWVKTEMGHAAATYAGLSHADVPVTLEDSIKGLMAHFDKADKAMHSGRFWDEKGTQLPW</sequence>
<dbReference type="Proteomes" id="UP000053599">
    <property type="component" value="Unassembled WGS sequence"/>
</dbReference>
<dbReference type="PRINTS" id="PR00081">
    <property type="entry name" value="GDHRDH"/>
</dbReference>
<dbReference type="InterPro" id="IPR036291">
    <property type="entry name" value="NAD(P)-bd_dom_sf"/>
</dbReference>
<dbReference type="Pfam" id="PF00106">
    <property type="entry name" value="adh_short"/>
    <property type="match status" value="1"/>
</dbReference>
<dbReference type="InterPro" id="IPR051468">
    <property type="entry name" value="Fungal_SecMetab_SDRs"/>
</dbReference>
<organism evidence="4 5">
    <name type="scientific">Exophiala sideris</name>
    <dbReference type="NCBI Taxonomy" id="1016849"/>
    <lineage>
        <taxon>Eukaryota</taxon>
        <taxon>Fungi</taxon>
        <taxon>Dikarya</taxon>
        <taxon>Ascomycota</taxon>
        <taxon>Pezizomycotina</taxon>
        <taxon>Eurotiomycetes</taxon>
        <taxon>Chaetothyriomycetidae</taxon>
        <taxon>Chaetothyriales</taxon>
        <taxon>Herpotrichiellaceae</taxon>
        <taxon>Exophiala</taxon>
    </lineage>
</organism>
<dbReference type="PANTHER" id="PTHR43544:SF7">
    <property type="entry name" value="NADB-LER2"/>
    <property type="match status" value="1"/>
</dbReference>
<keyword evidence="2" id="KW-0521">NADP</keyword>
<gene>
    <name evidence="4" type="ORF">PV11_06740</name>
</gene>